<protein>
    <submittedName>
        <fullName evidence="1">Uncharacterized protein</fullName>
    </submittedName>
</protein>
<accession>A0A7W5DWP4</accession>
<evidence type="ECO:0000313" key="1">
    <source>
        <dbReference type="EMBL" id="MBB3205934.1"/>
    </source>
</evidence>
<reference evidence="1 2" key="1">
    <citation type="submission" date="2020-08" db="EMBL/GenBank/DDBJ databases">
        <title>Genomic Encyclopedia of Type Strains, Phase III (KMG-III): the genomes of soil and plant-associated and newly described type strains.</title>
        <authorList>
            <person name="Whitman W."/>
        </authorList>
    </citation>
    <scope>NUCLEOTIDE SEQUENCE [LARGE SCALE GENOMIC DNA]</scope>
    <source>
        <strain evidence="1 2">CECT 8075</strain>
    </source>
</reference>
<evidence type="ECO:0000313" key="2">
    <source>
        <dbReference type="Proteomes" id="UP000536179"/>
    </source>
</evidence>
<dbReference type="EMBL" id="JACHXU010000005">
    <property type="protein sequence ID" value="MBB3205934.1"/>
    <property type="molecule type" value="Genomic_DNA"/>
</dbReference>
<organism evidence="1 2">
    <name type="scientific">Aporhodopirellula rubra</name>
    <dbReference type="NCBI Taxonomy" id="980271"/>
    <lineage>
        <taxon>Bacteria</taxon>
        <taxon>Pseudomonadati</taxon>
        <taxon>Planctomycetota</taxon>
        <taxon>Planctomycetia</taxon>
        <taxon>Pirellulales</taxon>
        <taxon>Pirellulaceae</taxon>
        <taxon>Aporhodopirellula</taxon>
    </lineage>
</organism>
<proteinExistence type="predicted"/>
<name>A0A7W5DWP4_9BACT</name>
<comment type="caution">
    <text evidence="1">The sequence shown here is derived from an EMBL/GenBank/DDBJ whole genome shotgun (WGS) entry which is preliminary data.</text>
</comment>
<gene>
    <name evidence="1" type="ORF">FHS27_001742</name>
</gene>
<dbReference type="Proteomes" id="UP000536179">
    <property type="component" value="Unassembled WGS sequence"/>
</dbReference>
<keyword evidence="2" id="KW-1185">Reference proteome</keyword>
<dbReference type="AlphaFoldDB" id="A0A7W5DWP4"/>
<sequence>MLLEPDGSSLTLLLTNQLRRTEMHGHSPTVLSDDLVDWTCIFHSDESLIEPAIEV</sequence>